<evidence type="ECO:0000259" key="4">
    <source>
        <dbReference type="PROSITE" id="PS51272"/>
    </source>
</evidence>
<accession>A0A4Y7RHB7</accession>
<organism evidence="5 6">
    <name type="scientific">Pelotomaculum schinkii</name>
    <dbReference type="NCBI Taxonomy" id="78350"/>
    <lineage>
        <taxon>Bacteria</taxon>
        <taxon>Bacillati</taxon>
        <taxon>Bacillota</taxon>
        <taxon>Clostridia</taxon>
        <taxon>Eubacteriales</taxon>
        <taxon>Desulfotomaculaceae</taxon>
        <taxon>Pelotomaculum</taxon>
    </lineage>
</organism>
<dbReference type="GO" id="GO:0031176">
    <property type="term" value="F:endo-1,4-beta-xylanase activity"/>
    <property type="evidence" value="ECO:0007669"/>
    <property type="project" value="UniProtKB-EC"/>
</dbReference>
<keyword evidence="5" id="KW-0624">Polysaccharide degradation</keyword>
<name>A0A4Y7RHB7_9FIRM</name>
<keyword evidence="5" id="KW-0119">Carbohydrate metabolism</keyword>
<proteinExistence type="predicted"/>
<gene>
    <name evidence="5" type="primary">xynA1_14</name>
    <name evidence="5" type="ORF">Psch_01947</name>
</gene>
<dbReference type="AlphaFoldDB" id="A0A4Y7RHB7"/>
<dbReference type="Pfam" id="PF00395">
    <property type="entry name" value="SLH"/>
    <property type="match status" value="2"/>
</dbReference>
<dbReference type="Proteomes" id="UP000298324">
    <property type="component" value="Unassembled WGS sequence"/>
</dbReference>
<evidence type="ECO:0000313" key="5">
    <source>
        <dbReference type="EMBL" id="TEB08384.1"/>
    </source>
</evidence>
<evidence type="ECO:0000256" key="1">
    <source>
        <dbReference type="ARBA" id="ARBA00022729"/>
    </source>
</evidence>
<dbReference type="PANTHER" id="PTHR43308">
    <property type="entry name" value="OUTER MEMBRANE PROTEIN ALPHA-RELATED"/>
    <property type="match status" value="1"/>
</dbReference>
<dbReference type="InterPro" id="IPR001119">
    <property type="entry name" value="SLH_dom"/>
</dbReference>
<dbReference type="EC" id="3.2.1.8" evidence="5"/>
<keyword evidence="5" id="KW-0378">Hydrolase</keyword>
<keyword evidence="1 3" id="KW-0732">Signal</keyword>
<dbReference type="InterPro" id="IPR032812">
    <property type="entry name" value="SbsA_Ig"/>
</dbReference>
<feature type="signal peptide" evidence="3">
    <location>
        <begin position="1"/>
        <end position="24"/>
    </location>
</feature>
<keyword evidence="6" id="KW-1185">Reference proteome</keyword>
<comment type="caution">
    <text evidence="5">The sequence shown here is derived from an EMBL/GenBank/DDBJ whole genome shotgun (WGS) entry which is preliminary data.</text>
</comment>
<dbReference type="EMBL" id="QFGA01000001">
    <property type="protein sequence ID" value="TEB08384.1"/>
    <property type="molecule type" value="Genomic_DNA"/>
</dbReference>
<evidence type="ECO:0000313" key="6">
    <source>
        <dbReference type="Proteomes" id="UP000298324"/>
    </source>
</evidence>
<sequence length="569" mass="62213">MFKKVLMVLLALVMVLGFATASQAAPWKDKNNKKFFVKKNYKPVTVTDIGSHWAKQPIEVMASYGIILGYPDQTFRPNSSVSVNEAIMMISRAAGFEVSTATSGQSSYDGFPFWMQDCIDFALDEGIIEESELDDLNGNQAAKRYQVAVWASRAMGLEVDDRLAFEDTDEIPFYARPYVGGMCANSYMIGYPGNIFQPNKAVTRAELAMVLYRIMLAEDNGSDNDDNSLDLQLVTLSPRNGSYSIDADTYQLTAKFNEDIRAVEDLDDVMDGIAVRNITDGKYVDIDTVAISGSTLTITLEDSLEQGQTYRVTISSGIIESEESGENFTGLSGSNWQFATGDDDVSDLEIESLNPRKGSDSVDPDTNELTVEFNEDICAVEDLDDVMDGISVRNITDGRYIDIDTVAISGSTLTITLEDSLEQGKTYRVAISSGIIESEDSGENFVGISGSEWQFTTVDSFYIEKLTPRNGAADVDLTDVLKASFSGDISAVSGKSLLGAVRVYNKTDGVYVDIDKVEIDGDTLTITLEDTLEGDSTFEVTIKAGYLEDEDTGADFAGLNGSDWRFTTE</sequence>
<dbReference type="GO" id="GO:0045493">
    <property type="term" value="P:xylan catabolic process"/>
    <property type="evidence" value="ECO:0007669"/>
    <property type="project" value="UniProtKB-KW"/>
</dbReference>
<feature type="domain" description="SLH" evidence="4">
    <location>
        <begin position="41"/>
        <end position="104"/>
    </location>
</feature>
<keyword evidence="2" id="KW-0677">Repeat</keyword>
<evidence type="ECO:0000256" key="2">
    <source>
        <dbReference type="ARBA" id="ARBA00022737"/>
    </source>
</evidence>
<dbReference type="RefSeq" id="WP_190240011.1">
    <property type="nucleotide sequence ID" value="NZ_QFGA01000001.1"/>
</dbReference>
<dbReference type="PANTHER" id="PTHR43308:SF1">
    <property type="entry name" value="OUTER MEMBRANE PROTEIN ALPHA"/>
    <property type="match status" value="1"/>
</dbReference>
<reference evidence="5 6" key="1">
    <citation type="journal article" date="2018" name="Environ. Microbiol.">
        <title>Novel energy conservation strategies and behaviour of Pelotomaculum schinkii driving syntrophic propionate catabolism.</title>
        <authorList>
            <person name="Hidalgo-Ahumada C.A.P."/>
            <person name="Nobu M.K."/>
            <person name="Narihiro T."/>
            <person name="Tamaki H."/>
            <person name="Liu W.T."/>
            <person name="Kamagata Y."/>
            <person name="Stams A.J.M."/>
            <person name="Imachi H."/>
            <person name="Sousa D.Z."/>
        </authorList>
    </citation>
    <scope>NUCLEOTIDE SEQUENCE [LARGE SCALE GENOMIC DNA]</scope>
    <source>
        <strain evidence="5 6">HH</strain>
    </source>
</reference>
<evidence type="ECO:0000256" key="3">
    <source>
        <dbReference type="SAM" id="SignalP"/>
    </source>
</evidence>
<keyword evidence="5" id="KW-0326">Glycosidase</keyword>
<protein>
    <submittedName>
        <fullName evidence="5">Endo-1,4-beta-xylanase A</fullName>
        <ecNumber evidence="5">3.2.1.8</ecNumber>
    </submittedName>
</protein>
<dbReference type="Pfam" id="PF13205">
    <property type="entry name" value="Big_5"/>
    <property type="match status" value="3"/>
</dbReference>
<dbReference type="InterPro" id="IPR051465">
    <property type="entry name" value="Cell_Envelope_Struct_Comp"/>
</dbReference>
<dbReference type="PROSITE" id="PS51272">
    <property type="entry name" value="SLH"/>
    <property type="match status" value="2"/>
</dbReference>
<keyword evidence="5" id="KW-0858">Xylan degradation</keyword>
<feature type="chain" id="PRO_5021288728" evidence="3">
    <location>
        <begin position="25"/>
        <end position="569"/>
    </location>
</feature>
<feature type="domain" description="SLH" evidence="4">
    <location>
        <begin position="162"/>
        <end position="225"/>
    </location>
</feature>